<name>A0AAW4PXB1_9EURY</name>
<evidence type="ECO:0000313" key="2">
    <source>
        <dbReference type="Proteomes" id="UP001430377"/>
    </source>
</evidence>
<protein>
    <submittedName>
        <fullName evidence="1">Uncharacterized protein</fullName>
    </submittedName>
</protein>
<keyword evidence="2" id="KW-1185">Reference proteome</keyword>
<evidence type="ECO:0000313" key="1">
    <source>
        <dbReference type="EMBL" id="MBX0325205.1"/>
    </source>
</evidence>
<proteinExistence type="predicted"/>
<dbReference type="AlphaFoldDB" id="A0AAW4PXB1"/>
<reference evidence="1 2" key="1">
    <citation type="submission" date="2021-06" db="EMBL/GenBank/DDBJ databases">
        <title>Halomicroarcula sp. a new haloarchaeum isolated from saline soil.</title>
        <authorList>
            <person name="Duran-Viseras A."/>
            <person name="Sanchez-Porro C."/>
            <person name="Ventosa A."/>
        </authorList>
    </citation>
    <scope>NUCLEOTIDE SEQUENCE [LARGE SCALE GENOMIC DNA]</scope>
    <source>
        <strain evidence="1 2">F13</strain>
    </source>
</reference>
<comment type="caution">
    <text evidence="1">The sequence shown here is derived from an EMBL/GenBank/DDBJ whole genome shotgun (WGS) entry which is preliminary data.</text>
</comment>
<dbReference type="EMBL" id="RKLR01000011">
    <property type="protein sequence ID" value="MBX0325205.1"/>
    <property type="molecule type" value="Genomic_DNA"/>
</dbReference>
<sequence length="136" mass="14791">MSPADSSHQSDDFQSHPPIPCTACESAFQSNAMPSFLLLDQLTIPLVGCDTHLTQFTDICEYTTENTADLLDHQPAGDLGCPSCHLSPYDPNYPMIPVQDGAVAVLACPDHQSEIVERFHTGLNTKQQLTTSLNMS</sequence>
<dbReference type="Proteomes" id="UP001430377">
    <property type="component" value="Unassembled WGS sequence"/>
</dbReference>
<accession>A0AAW4PXB1</accession>
<organism evidence="1 2">
    <name type="scientific">Haloarcula rubra</name>
    <dbReference type="NCBI Taxonomy" id="2487747"/>
    <lineage>
        <taxon>Archaea</taxon>
        <taxon>Methanobacteriati</taxon>
        <taxon>Methanobacteriota</taxon>
        <taxon>Stenosarchaea group</taxon>
        <taxon>Halobacteria</taxon>
        <taxon>Halobacteriales</taxon>
        <taxon>Haloarculaceae</taxon>
        <taxon>Haloarcula</taxon>
    </lineage>
</organism>
<gene>
    <name evidence="1" type="ORF">EGH21_19450</name>
</gene>